<dbReference type="Pfam" id="PF01967">
    <property type="entry name" value="MoaC"/>
    <property type="match status" value="1"/>
</dbReference>
<evidence type="ECO:0000256" key="4">
    <source>
        <dbReference type="ARBA" id="ARBA00055087"/>
    </source>
</evidence>
<dbReference type="GO" id="GO:0061799">
    <property type="term" value="F:cyclic pyranopterin monophosphate synthase activity"/>
    <property type="evidence" value="ECO:0007669"/>
    <property type="project" value="UniProtKB-EC"/>
</dbReference>
<dbReference type="SUPFAM" id="SSF55040">
    <property type="entry name" value="Molybdenum cofactor biosynthesis protein C, MoaC"/>
    <property type="match status" value="1"/>
</dbReference>
<accession>A0A3P2A7F9</accession>
<comment type="caution">
    <text evidence="7">The sequence shown here is derived from an EMBL/GenBank/DDBJ whole genome shotgun (WGS) entry which is preliminary data.</text>
</comment>
<dbReference type="InterPro" id="IPR023045">
    <property type="entry name" value="MoaC"/>
</dbReference>
<dbReference type="AlphaFoldDB" id="A0A3P2A7F9"/>
<dbReference type="Gene3D" id="3.30.70.640">
    <property type="entry name" value="Molybdopterin cofactor biosynthesis C (MoaC) domain"/>
    <property type="match status" value="1"/>
</dbReference>
<evidence type="ECO:0000256" key="1">
    <source>
        <dbReference type="ARBA" id="ARBA00005046"/>
    </source>
</evidence>
<dbReference type="NCBIfam" id="TIGR00581">
    <property type="entry name" value="moaC"/>
    <property type="match status" value="1"/>
</dbReference>
<evidence type="ECO:0000256" key="3">
    <source>
        <dbReference type="ARBA" id="ARBA00023239"/>
    </source>
</evidence>
<feature type="domain" description="Molybdopterin cofactor biosynthesis C (MoaC)" evidence="6">
    <location>
        <begin position="15"/>
        <end position="152"/>
    </location>
</feature>
<dbReference type="OrthoDB" id="9794429at2"/>
<protein>
    <submittedName>
        <fullName evidence="7">Cyclic pyranopterin monophosphate synthase MoaC</fullName>
        <ecNumber evidence="7">4.6.1.17</ecNumber>
    </submittedName>
</protein>
<dbReference type="STRING" id="1121352.GCA_000620925_01368"/>
<keyword evidence="3 7" id="KW-0456">Lyase</keyword>
<dbReference type="UniPathway" id="UPA00344"/>
<gene>
    <name evidence="7" type="primary">moaC</name>
    <name evidence="7" type="ORF">EII21_06080</name>
</gene>
<name>A0A3P2A7F9_9NEIS</name>
<evidence type="ECO:0000256" key="5">
    <source>
        <dbReference type="SAM" id="MobiDB-lite"/>
    </source>
</evidence>
<dbReference type="PANTHER" id="PTHR22960">
    <property type="entry name" value="MOLYBDOPTERIN COFACTOR SYNTHESIS PROTEIN A"/>
    <property type="match status" value="1"/>
</dbReference>
<dbReference type="EMBL" id="RQYC01000007">
    <property type="protein sequence ID" value="RRD90200.1"/>
    <property type="molecule type" value="Genomic_DNA"/>
</dbReference>
<dbReference type="EC" id="4.6.1.17" evidence="7"/>
<organism evidence="7 8">
    <name type="scientific">Conchiformibius steedae</name>
    <dbReference type="NCBI Taxonomy" id="153493"/>
    <lineage>
        <taxon>Bacteria</taxon>
        <taxon>Pseudomonadati</taxon>
        <taxon>Pseudomonadota</taxon>
        <taxon>Betaproteobacteria</taxon>
        <taxon>Neisseriales</taxon>
        <taxon>Neisseriaceae</taxon>
        <taxon>Conchiformibius</taxon>
    </lineage>
</organism>
<dbReference type="InterPro" id="IPR002820">
    <property type="entry name" value="Mopterin_CF_biosynth-C_dom"/>
</dbReference>
<dbReference type="InterPro" id="IPR050105">
    <property type="entry name" value="MoCo_biosynth_MoaA/MoaC"/>
</dbReference>
<evidence type="ECO:0000259" key="6">
    <source>
        <dbReference type="Pfam" id="PF01967"/>
    </source>
</evidence>
<dbReference type="GO" id="GO:0006777">
    <property type="term" value="P:Mo-molybdopterin cofactor biosynthetic process"/>
    <property type="evidence" value="ECO:0007669"/>
    <property type="project" value="UniProtKB-KW"/>
</dbReference>
<evidence type="ECO:0000256" key="2">
    <source>
        <dbReference type="ARBA" id="ARBA00023150"/>
    </source>
</evidence>
<reference evidence="7 8" key="1">
    <citation type="submission" date="2018-11" db="EMBL/GenBank/DDBJ databases">
        <title>Genomes From Bacteria Associated with the Canine Oral Cavity: a Test Case for Automated Genome-Based Taxonomic Assignment.</title>
        <authorList>
            <person name="Coil D.A."/>
            <person name="Jospin G."/>
            <person name="Darling A.E."/>
            <person name="Wallis C."/>
            <person name="Davis I.J."/>
            <person name="Harris S."/>
            <person name="Eisen J.A."/>
            <person name="Holcombe L.J."/>
            <person name="O'Flynn C."/>
        </authorList>
    </citation>
    <scope>NUCLEOTIDE SEQUENCE [LARGE SCALE GENOMIC DNA]</scope>
    <source>
        <strain evidence="7 8">COT-280</strain>
    </source>
</reference>
<dbReference type="RefSeq" id="WP_124794779.1">
    <property type="nucleotide sequence ID" value="NZ_RQYC01000007.1"/>
</dbReference>
<evidence type="ECO:0000313" key="8">
    <source>
        <dbReference type="Proteomes" id="UP000269923"/>
    </source>
</evidence>
<sequence length="158" mass="17389">MPQLTHLNEHGHSQMVDVSDKQPSLRVARAEGTVFFPPEVYAHIQTTNGQTAKGAITDIARVAGIMAAKNTAQIIPMCHPMMLERCKLHFAYHDHNHSLHITAETAVTHKTGVEMEALAAVSAAALTVYDMTKALSHDIEISHIRLLHKSGGKHDFNR</sequence>
<comment type="function">
    <text evidence="4">Catalyzes the conversion of (8S)-3',8-cyclo-7,8-dihydroguanosine 5'-triphosphate to cyclic pyranopterin monophosphate (cPMP).</text>
</comment>
<dbReference type="Proteomes" id="UP000269923">
    <property type="component" value="Unassembled WGS sequence"/>
</dbReference>
<evidence type="ECO:0000313" key="7">
    <source>
        <dbReference type="EMBL" id="RRD90200.1"/>
    </source>
</evidence>
<keyword evidence="2" id="KW-0501">Molybdenum cofactor biosynthesis</keyword>
<keyword evidence="8" id="KW-1185">Reference proteome</keyword>
<proteinExistence type="predicted"/>
<dbReference type="InterPro" id="IPR036522">
    <property type="entry name" value="MoaC_sf"/>
</dbReference>
<comment type="pathway">
    <text evidence="1">Cofactor biosynthesis; molybdopterin biosynthesis.</text>
</comment>
<feature type="region of interest" description="Disordered" evidence="5">
    <location>
        <begin position="1"/>
        <end position="22"/>
    </location>
</feature>
<dbReference type="NCBIfam" id="NF006870">
    <property type="entry name" value="PRK09364.1"/>
    <property type="match status" value="1"/>
</dbReference>